<dbReference type="EMBL" id="OZ021735">
    <property type="protein sequence ID" value="CAK9309227.1"/>
    <property type="molecule type" value="Genomic_DNA"/>
</dbReference>
<sequence length="108" mass="12631">MQDEVINEVIRSIDEKEIYEKLERSNKGKAIKLLNTTKAELTMMTIKEEERRAKQRETKRKIAQINDAKPPMIGIWIDAIREIRRTPKKCDENTPLDGPLFELHLSQA</sequence>
<keyword evidence="2" id="KW-1185">Reference proteome</keyword>
<proteinExistence type="predicted"/>
<evidence type="ECO:0000313" key="1">
    <source>
        <dbReference type="EMBL" id="CAK9309227.1"/>
    </source>
</evidence>
<evidence type="ECO:0000313" key="2">
    <source>
        <dbReference type="Proteomes" id="UP001642487"/>
    </source>
</evidence>
<organism evidence="1 2">
    <name type="scientific">Citrullus colocynthis</name>
    <name type="common">colocynth</name>
    <dbReference type="NCBI Taxonomy" id="252529"/>
    <lineage>
        <taxon>Eukaryota</taxon>
        <taxon>Viridiplantae</taxon>
        <taxon>Streptophyta</taxon>
        <taxon>Embryophyta</taxon>
        <taxon>Tracheophyta</taxon>
        <taxon>Spermatophyta</taxon>
        <taxon>Magnoliopsida</taxon>
        <taxon>eudicotyledons</taxon>
        <taxon>Gunneridae</taxon>
        <taxon>Pentapetalae</taxon>
        <taxon>rosids</taxon>
        <taxon>fabids</taxon>
        <taxon>Cucurbitales</taxon>
        <taxon>Cucurbitaceae</taxon>
        <taxon>Benincaseae</taxon>
        <taxon>Citrullus</taxon>
    </lineage>
</organism>
<dbReference type="Proteomes" id="UP001642487">
    <property type="component" value="Chromosome 1"/>
</dbReference>
<accession>A0ABP0XM30</accession>
<protein>
    <submittedName>
        <fullName evidence="1">Uncharacterized protein</fullName>
    </submittedName>
</protein>
<gene>
    <name evidence="1" type="ORF">CITCOLO1_LOCUS773</name>
</gene>
<name>A0ABP0XM30_9ROSI</name>
<reference evidence="1 2" key="1">
    <citation type="submission" date="2024-03" db="EMBL/GenBank/DDBJ databases">
        <authorList>
            <person name="Gkanogiannis A."/>
            <person name="Becerra Lopez-Lavalle L."/>
        </authorList>
    </citation>
    <scope>NUCLEOTIDE SEQUENCE [LARGE SCALE GENOMIC DNA]</scope>
</reference>